<feature type="compositionally biased region" description="Gly residues" evidence="1">
    <location>
        <begin position="147"/>
        <end position="158"/>
    </location>
</feature>
<feature type="domain" description="CSD" evidence="2">
    <location>
        <begin position="63"/>
        <end position="130"/>
    </location>
</feature>
<name>A0A9K3M7Y9_9STRA</name>
<evidence type="ECO:0000259" key="2">
    <source>
        <dbReference type="PROSITE" id="PS51857"/>
    </source>
</evidence>
<feature type="region of interest" description="Disordered" evidence="1">
    <location>
        <begin position="146"/>
        <end position="171"/>
    </location>
</feature>
<organism evidence="3 4">
    <name type="scientific">Nitzschia inconspicua</name>
    <dbReference type="NCBI Taxonomy" id="303405"/>
    <lineage>
        <taxon>Eukaryota</taxon>
        <taxon>Sar</taxon>
        <taxon>Stramenopiles</taxon>
        <taxon>Ochrophyta</taxon>
        <taxon>Bacillariophyta</taxon>
        <taxon>Bacillariophyceae</taxon>
        <taxon>Bacillariophycidae</taxon>
        <taxon>Bacillariales</taxon>
        <taxon>Bacillariaceae</taxon>
        <taxon>Nitzschia</taxon>
    </lineage>
</organism>
<dbReference type="PANTHER" id="PTHR46565">
    <property type="entry name" value="COLD SHOCK DOMAIN PROTEIN 2"/>
    <property type="match status" value="1"/>
</dbReference>
<dbReference type="AlphaFoldDB" id="A0A9K3M7Y9"/>
<protein>
    <submittedName>
        <fullName evidence="3">Cold-shock DNA-binding domain protein</fullName>
    </submittedName>
</protein>
<dbReference type="InterPro" id="IPR002059">
    <property type="entry name" value="CSP_DNA-bd"/>
</dbReference>
<dbReference type="SMART" id="SM00357">
    <property type="entry name" value="CSP"/>
    <property type="match status" value="1"/>
</dbReference>
<gene>
    <name evidence="3" type="ORF">IV203_014140</name>
</gene>
<evidence type="ECO:0000256" key="1">
    <source>
        <dbReference type="SAM" id="MobiDB-lite"/>
    </source>
</evidence>
<dbReference type="CDD" id="cd04458">
    <property type="entry name" value="CSP_CDS"/>
    <property type="match status" value="1"/>
</dbReference>
<dbReference type="EMBL" id="JAGRRH010000001">
    <property type="protein sequence ID" value="KAG7375045.1"/>
    <property type="molecule type" value="Genomic_DNA"/>
</dbReference>
<accession>A0A9K3M7Y9</accession>
<reference evidence="3" key="2">
    <citation type="submission" date="2021-04" db="EMBL/GenBank/DDBJ databases">
        <authorList>
            <person name="Podell S."/>
        </authorList>
    </citation>
    <scope>NUCLEOTIDE SEQUENCE</scope>
    <source>
        <strain evidence="3">Hildebrandi</strain>
    </source>
</reference>
<evidence type="ECO:0000313" key="4">
    <source>
        <dbReference type="Proteomes" id="UP000693970"/>
    </source>
</evidence>
<dbReference type="PROSITE" id="PS51857">
    <property type="entry name" value="CSD_2"/>
    <property type="match status" value="1"/>
</dbReference>
<dbReference type="Proteomes" id="UP000693970">
    <property type="component" value="Unassembled WGS sequence"/>
</dbReference>
<dbReference type="Pfam" id="PF00313">
    <property type="entry name" value="CSD"/>
    <property type="match status" value="1"/>
</dbReference>
<dbReference type="PANTHER" id="PTHR46565:SF20">
    <property type="entry name" value="COLD SHOCK DOMAIN-CONTAINING PROTEIN 4"/>
    <property type="match status" value="1"/>
</dbReference>
<comment type="caution">
    <text evidence="3">The sequence shown here is derived from an EMBL/GenBank/DDBJ whole genome shotgun (WGS) entry which is preliminary data.</text>
</comment>
<sequence>MFLRPALFLKSASTRLTTTTTTAAVRSLFLQHHQQPITCTTTTTSSMASRMMMSSSAVTNDNIQTGTVKWFDSKKGFGFISPDDDSMEDIFVHQTAIHADGFRSLADGEPVEFTTLTDAKGKIKAENVTGPMGAFVQGRPRMARPFGDGGNAFRGGGNYNNNNNYRDDDKY</sequence>
<dbReference type="OrthoDB" id="422005at2759"/>
<proteinExistence type="predicted"/>
<keyword evidence="3" id="KW-0238">DNA-binding</keyword>
<evidence type="ECO:0000313" key="3">
    <source>
        <dbReference type="EMBL" id="KAG7375045.1"/>
    </source>
</evidence>
<reference evidence="3" key="1">
    <citation type="journal article" date="2021" name="Sci. Rep.">
        <title>Diploid genomic architecture of Nitzschia inconspicua, an elite biomass production diatom.</title>
        <authorList>
            <person name="Oliver A."/>
            <person name="Podell S."/>
            <person name="Pinowska A."/>
            <person name="Traller J.C."/>
            <person name="Smith S.R."/>
            <person name="McClure R."/>
            <person name="Beliaev A."/>
            <person name="Bohutskyi P."/>
            <person name="Hill E.A."/>
            <person name="Rabines A."/>
            <person name="Zheng H."/>
            <person name="Allen L.Z."/>
            <person name="Kuo A."/>
            <person name="Grigoriev I.V."/>
            <person name="Allen A.E."/>
            <person name="Hazlebeck D."/>
            <person name="Allen E.E."/>
        </authorList>
    </citation>
    <scope>NUCLEOTIDE SEQUENCE</scope>
    <source>
        <strain evidence="3">Hildebrandi</strain>
    </source>
</reference>
<dbReference type="InterPro" id="IPR011129">
    <property type="entry name" value="CSD"/>
</dbReference>
<dbReference type="GO" id="GO:0003677">
    <property type="term" value="F:DNA binding"/>
    <property type="evidence" value="ECO:0007669"/>
    <property type="project" value="UniProtKB-KW"/>
</dbReference>
<keyword evidence="4" id="KW-1185">Reference proteome</keyword>